<sequence length="309" mass="33505">MNDLVTPSKHRTSVELFGGSAELAAPRLISITNGDNQVIPPDGTTTNGDLSFVGSAEPNQLAEILDHGIPAHPPVNVDATGHFSALLLNQQRGHHVYSVKTADGQESATWTVNVDVIETLSIDSVYEPDGRPVGRGETTFHNVLHFIGTATPGKVVELVNNGTVLKLLNVADNGHWSAILENLMTGTQNFIARETNGQQSSPWQVHIKELAPISIQFVLGNEHFQLIGNGDSTTDRKVTLVGTANPGETGWIVDYERDLVPFAANDCGVYFATVEGLEDRHHTFRLRADRGRVSTPWVIQVVSSKLPKN</sequence>
<dbReference type="EMBL" id="CABVGZ010000058">
    <property type="protein sequence ID" value="VVN23140.1"/>
    <property type="molecule type" value="Genomic_DNA"/>
</dbReference>
<evidence type="ECO:0000313" key="2">
    <source>
        <dbReference type="Proteomes" id="UP000326241"/>
    </source>
</evidence>
<proteinExistence type="predicted"/>
<organism evidence="1 2">
    <name type="scientific">Pseudomonas fluorescens</name>
    <dbReference type="NCBI Taxonomy" id="294"/>
    <lineage>
        <taxon>Bacteria</taxon>
        <taxon>Pseudomonadati</taxon>
        <taxon>Pseudomonadota</taxon>
        <taxon>Gammaproteobacteria</taxon>
        <taxon>Pseudomonadales</taxon>
        <taxon>Pseudomonadaceae</taxon>
        <taxon>Pseudomonas</taxon>
    </lineage>
</organism>
<dbReference type="RefSeq" id="WP_150775946.1">
    <property type="nucleotide sequence ID" value="NZ_CABVGZ010000058.1"/>
</dbReference>
<dbReference type="Proteomes" id="UP000326241">
    <property type="component" value="Unassembled WGS sequence"/>
</dbReference>
<gene>
    <name evidence="1" type="ORF">PS624_04445</name>
</gene>
<name>A0A5E6W3A6_PSEFL</name>
<accession>A0A5E6W3A6</accession>
<protein>
    <submittedName>
        <fullName evidence="1">Uncharacterized protein</fullName>
    </submittedName>
</protein>
<dbReference type="AlphaFoldDB" id="A0A5E6W3A6"/>
<reference evidence="1 2" key="1">
    <citation type="submission" date="2019-09" db="EMBL/GenBank/DDBJ databases">
        <authorList>
            <person name="Chandra G."/>
            <person name="Truman W A."/>
        </authorList>
    </citation>
    <scope>NUCLEOTIDE SEQUENCE [LARGE SCALE GENOMIC DNA]</scope>
    <source>
        <strain evidence="1">PS624</strain>
    </source>
</reference>
<evidence type="ECO:0000313" key="1">
    <source>
        <dbReference type="EMBL" id="VVN23140.1"/>
    </source>
</evidence>